<dbReference type="Pfam" id="PF01943">
    <property type="entry name" value="Polysacc_synt"/>
    <property type="match status" value="1"/>
</dbReference>
<evidence type="ECO:0000256" key="6">
    <source>
        <dbReference type="SAM" id="Phobius"/>
    </source>
</evidence>
<keyword evidence="2" id="KW-1003">Cell membrane</keyword>
<dbReference type="OrthoDB" id="3728782at2"/>
<feature type="transmembrane region" description="Helical" evidence="6">
    <location>
        <begin position="89"/>
        <end position="113"/>
    </location>
</feature>
<keyword evidence="5 6" id="KW-0472">Membrane</keyword>
<feature type="transmembrane region" description="Helical" evidence="6">
    <location>
        <begin position="42"/>
        <end position="68"/>
    </location>
</feature>
<reference evidence="7 8" key="1">
    <citation type="submission" date="2019-02" db="EMBL/GenBank/DDBJ databases">
        <title>Sequencing the genomes of 1000 actinobacteria strains.</title>
        <authorList>
            <person name="Klenk H.-P."/>
        </authorList>
    </citation>
    <scope>NUCLEOTIDE SEQUENCE [LARGE SCALE GENOMIC DNA]</scope>
    <source>
        <strain evidence="7 8">DSM 45779</strain>
    </source>
</reference>
<evidence type="ECO:0000313" key="7">
    <source>
        <dbReference type="EMBL" id="RZT87907.1"/>
    </source>
</evidence>
<name>A0A4Q7V0D0_PSEST</name>
<keyword evidence="8" id="KW-1185">Reference proteome</keyword>
<dbReference type="InterPro" id="IPR050833">
    <property type="entry name" value="Poly_Biosynth_Transport"/>
</dbReference>
<comment type="caution">
    <text evidence="7">The sequence shown here is derived from an EMBL/GenBank/DDBJ whole genome shotgun (WGS) entry which is preliminary data.</text>
</comment>
<feature type="transmembrane region" description="Helical" evidence="6">
    <location>
        <begin position="230"/>
        <end position="248"/>
    </location>
</feature>
<dbReference type="Proteomes" id="UP000291591">
    <property type="component" value="Unassembled WGS sequence"/>
</dbReference>
<sequence length="437" mass="46041">MRRWVPAGVSSSLRARAISLPVSAVAGVATSAMIINGRSPHVYGFAMLIGTIFLLLPFADLGLGASVVDAFAVGKSTDAVRVLAASLKALLYISAILVILAGGITVTVGWNRLLGIPIEFPEVDSVVLICIAIFATSLPFGLGQRLLLGLGKNHLAVWISCVSPIGTLLVAGVGLWAAFLPGLSVAVAFPTGLLIGSILAFAVGLRLVPISFAEVAKLTKNATLRDIKKLHRLALPMLVVTLSLPIAFQSDRFILAHQSTPHELALYALAAQLYNPMWAVASTAALPLWPTFRSRMLESIRATRSEWLRAIALFSGLSVLLGTALIVGGPLISDIVGSGQVQLSAPLMVVFALFLVVQCLHLPSGMFLMDAGGLRFQAVCVLVMLMVNLPLSWILAAPYGTAGPVMASIIAVFCCQLIPGIWRTRATLITAVNLGKS</sequence>
<dbReference type="RefSeq" id="WP_130291993.1">
    <property type="nucleotide sequence ID" value="NZ_SHKL01000001.1"/>
</dbReference>
<evidence type="ECO:0000256" key="3">
    <source>
        <dbReference type="ARBA" id="ARBA00022692"/>
    </source>
</evidence>
<dbReference type="AlphaFoldDB" id="A0A4Q7V0D0"/>
<evidence type="ECO:0000256" key="2">
    <source>
        <dbReference type="ARBA" id="ARBA00022475"/>
    </source>
</evidence>
<evidence type="ECO:0000313" key="8">
    <source>
        <dbReference type="Proteomes" id="UP000291591"/>
    </source>
</evidence>
<keyword evidence="4 6" id="KW-1133">Transmembrane helix</keyword>
<dbReference type="EMBL" id="SHKL01000001">
    <property type="protein sequence ID" value="RZT87907.1"/>
    <property type="molecule type" value="Genomic_DNA"/>
</dbReference>
<comment type="subcellular location">
    <subcellularLocation>
        <location evidence="1">Cell membrane</location>
        <topology evidence="1">Multi-pass membrane protein</topology>
    </subcellularLocation>
</comment>
<evidence type="ECO:0000256" key="5">
    <source>
        <dbReference type="ARBA" id="ARBA00023136"/>
    </source>
</evidence>
<evidence type="ECO:0000256" key="4">
    <source>
        <dbReference type="ARBA" id="ARBA00022989"/>
    </source>
</evidence>
<dbReference type="PANTHER" id="PTHR30250">
    <property type="entry name" value="PST FAMILY PREDICTED COLANIC ACID TRANSPORTER"/>
    <property type="match status" value="1"/>
</dbReference>
<feature type="transmembrane region" description="Helical" evidence="6">
    <location>
        <begin position="125"/>
        <end position="143"/>
    </location>
</feature>
<feature type="transmembrane region" description="Helical" evidence="6">
    <location>
        <begin position="402"/>
        <end position="422"/>
    </location>
</feature>
<feature type="transmembrane region" description="Helical" evidence="6">
    <location>
        <begin position="310"/>
        <end position="332"/>
    </location>
</feature>
<dbReference type="PANTHER" id="PTHR30250:SF11">
    <property type="entry name" value="O-ANTIGEN TRANSPORTER-RELATED"/>
    <property type="match status" value="1"/>
</dbReference>
<dbReference type="GO" id="GO:0005886">
    <property type="term" value="C:plasma membrane"/>
    <property type="evidence" value="ECO:0007669"/>
    <property type="project" value="UniProtKB-SubCell"/>
</dbReference>
<feature type="transmembrane region" description="Helical" evidence="6">
    <location>
        <begin position="264"/>
        <end position="289"/>
    </location>
</feature>
<organism evidence="7 8">
    <name type="scientific">Pseudonocardia sediminis</name>
    <dbReference type="NCBI Taxonomy" id="1397368"/>
    <lineage>
        <taxon>Bacteria</taxon>
        <taxon>Bacillati</taxon>
        <taxon>Actinomycetota</taxon>
        <taxon>Actinomycetes</taxon>
        <taxon>Pseudonocardiales</taxon>
        <taxon>Pseudonocardiaceae</taxon>
        <taxon>Pseudonocardia</taxon>
    </lineage>
</organism>
<feature type="transmembrane region" description="Helical" evidence="6">
    <location>
        <begin position="344"/>
        <end position="362"/>
    </location>
</feature>
<proteinExistence type="predicted"/>
<accession>A0A4Q7V0D0</accession>
<feature type="transmembrane region" description="Helical" evidence="6">
    <location>
        <begin position="374"/>
        <end position="396"/>
    </location>
</feature>
<keyword evidence="3 6" id="KW-0812">Transmembrane</keyword>
<gene>
    <name evidence="7" type="ORF">EV383_4839</name>
</gene>
<evidence type="ECO:0000256" key="1">
    <source>
        <dbReference type="ARBA" id="ARBA00004651"/>
    </source>
</evidence>
<dbReference type="InterPro" id="IPR002797">
    <property type="entry name" value="Polysacc_synth"/>
</dbReference>
<feature type="transmembrane region" description="Helical" evidence="6">
    <location>
        <begin position="155"/>
        <end position="179"/>
    </location>
</feature>
<feature type="transmembrane region" description="Helical" evidence="6">
    <location>
        <begin position="185"/>
        <end position="209"/>
    </location>
</feature>
<protein>
    <submittedName>
        <fullName evidence="7">O-antigen/teichoic acid export membrane protein</fullName>
    </submittedName>
</protein>